<proteinExistence type="predicted"/>
<dbReference type="RefSeq" id="WP_312222362.1">
    <property type="nucleotide sequence ID" value="NZ_DAMABY010000002.1"/>
</dbReference>
<protein>
    <recommendedName>
        <fullName evidence="4">Lipoprotein</fullName>
    </recommendedName>
</protein>
<dbReference type="EMBL" id="JACIEC010000002">
    <property type="protein sequence ID" value="MBB4144084.1"/>
    <property type="molecule type" value="Genomic_DNA"/>
</dbReference>
<feature type="region of interest" description="Disordered" evidence="1">
    <location>
        <begin position="16"/>
        <end position="68"/>
    </location>
</feature>
<reference evidence="2 3" key="1">
    <citation type="submission" date="2020-08" db="EMBL/GenBank/DDBJ databases">
        <title>Genomic Encyclopedia of Type Strains, Phase IV (KMG-IV): sequencing the most valuable type-strain genomes for metagenomic binning, comparative biology and taxonomic classification.</title>
        <authorList>
            <person name="Goeker M."/>
        </authorList>
    </citation>
    <scope>NUCLEOTIDE SEQUENCE [LARGE SCALE GENOMIC DNA]</scope>
    <source>
        <strain evidence="2 3">DSM 29514</strain>
    </source>
</reference>
<feature type="compositionally biased region" description="Polar residues" evidence="1">
    <location>
        <begin position="46"/>
        <end position="68"/>
    </location>
</feature>
<evidence type="ECO:0000313" key="2">
    <source>
        <dbReference type="EMBL" id="MBB4144084.1"/>
    </source>
</evidence>
<dbReference type="PROSITE" id="PS51257">
    <property type="entry name" value="PROKAR_LIPOPROTEIN"/>
    <property type="match status" value="1"/>
</dbReference>
<evidence type="ECO:0000256" key="1">
    <source>
        <dbReference type="SAM" id="MobiDB-lite"/>
    </source>
</evidence>
<evidence type="ECO:0000313" key="3">
    <source>
        <dbReference type="Proteomes" id="UP000519897"/>
    </source>
</evidence>
<sequence length="68" mass="6959">MKRTIGAIALLALLAGCDSDQQNTRSDTDPVTTKGQGTAPAERDPTPQSGTGGDSQSNNQGMTTTPKP</sequence>
<organism evidence="2 3">
    <name type="scientific">Rhizobium rhizoryzae</name>
    <dbReference type="NCBI Taxonomy" id="451876"/>
    <lineage>
        <taxon>Bacteria</taxon>
        <taxon>Pseudomonadati</taxon>
        <taxon>Pseudomonadota</taxon>
        <taxon>Alphaproteobacteria</taxon>
        <taxon>Hyphomicrobiales</taxon>
        <taxon>Rhizobiaceae</taxon>
        <taxon>Rhizobium/Agrobacterium group</taxon>
        <taxon>Rhizobium</taxon>
    </lineage>
</organism>
<gene>
    <name evidence="2" type="ORF">GGQ72_002636</name>
</gene>
<accession>A0A7W6LGP1</accession>
<dbReference type="AlphaFoldDB" id="A0A7W6LGP1"/>
<name>A0A7W6LGP1_9HYPH</name>
<feature type="compositionally biased region" description="Polar residues" evidence="1">
    <location>
        <begin position="19"/>
        <end position="36"/>
    </location>
</feature>
<keyword evidence="3" id="KW-1185">Reference proteome</keyword>
<evidence type="ECO:0008006" key="4">
    <source>
        <dbReference type="Google" id="ProtNLM"/>
    </source>
</evidence>
<comment type="caution">
    <text evidence="2">The sequence shown here is derived from an EMBL/GenBank/DDBJ whole genome shotgun (WGS) entry which is preliminary data.</text>
</comment>
<dbReference type="Proteomes" id="UP000519897">
    <property type="component" value="Unassembled WGS sequence"/>
</dbReference>